<comment type="caution">
    <text evidence="1">The sequence shown here is derived from an EMBL/GenBank/DDBJ whole genome shotgun (WGS) entry which is preliminary data.</text>
</comment>
<gene>
    <name evidence="1" type="ORF">ABH992_000495</name>
</gene>
<organism evidence="1 2">
    <name type="scientific">Bradyrhizobium yuanmingense</name>
    <dbReference type="NCBI Taxonomy" id="108015"/>
    <lineage>
        <taxon>Bacteria</taxon>
        <taxon>Pseudomonadati</taxon>
        <taxon>Pseudomonadota</taxon>
        <taxon>Alphaproteobacteria</taxon>
        <taxon>Hyphomicrobiales</taxon>
        <taxon>Nitrobacteraceae</taxon>
        <taxon>Bradyrhizobium</taxon>
    </lineage>
</organism>
<protein>
    <submittedName>
        <fullName evidence="1">Uncharacterized protein</fullName>
    </submittedName>
</protein>
<name>A0ABV4G9B3_9BRAD</name>
<reference evidence="1 2" key="1">
    <citation type="submission" date="2024-07" db="EMBL/GenBank/DDBJ databases">
        <title>Genomic Encyclopedia of Type Strains, Phase V (KMG-V): Genome sequencing to study the core and pangenomes of soil and plant-associated prokaryotes.</title>
        <authorList>
            <person name="Whitman W."/>
        </authorList>
    </citation>
    <scope>NUCLEOTIDE SEQUENCE [LARGE SCALE GENOMIC DNA]</scope>
    <source>
        <strain evidence="1 2">USDA 222</strain>
    </source>
</reference>
<evidence type="ECO:0000313" key="1">
    <source>
        <dbReference type="EMBL" id="MEY9468096.1"/>
    </source>
</evidence>
<proteinExistence type="predicted"/>
<sequence>MMKMKKMMLASRPLRIRFERTNRSGLRFSAMVRCVAGLYRPASKRGLT</sequence>
<dbReference type="Proteomes" id="UP001565474">
    <property type="component" value="Unassembled WGS sequence"/>
</dbReference>
<dbReference type="EMBL" id="JBGBZN010000002">
    <property type="protein sequence ID" value="MEY9468096.1"/>
    <property type="molecule type" value="Genomic_DNA"/>
</dbReference>
<keyword evidence="2" id="KW-1185">Reference proteome</keyword>
<dbReference type="RefSeq" id="WP_157785078.1">
    <property type="nucleotide sequence ID" value="NZ_JBGBYD010000002.1"/>
</dbReference>
<accession>A0ABV4G9B3</accession>
<evidence type="ECO:0000313" key="2">
    <source>
        <dbReference type="Proteomes" id="UP001565474"/>
    </source>
</evidence>